<dbReference type="AlphaFoldDB" id="A0A1B6VPY9"/>
<dbReference type="Gene3D" id="2.40.30.240">
    <property type="match status" value="1"/>
</dbReference>
<proteinExistence type="predicted"/>
<dbReference type="OrthoDB" id="1867599at2"/>
<dbReference type="PATRIC" id="fig|38307.3.peg.624"/>
<name>A0A1B6VPY9_9PROT</name>
<dbReference type="RefSeq" id="WP_064273372.1">
    <property type="nucleotide sequence ID" value="NZ_LUTU01000004.1"/>
</dbReference>
<gene>
    <name evidence="1" type="ORF">A0123_00607</name>
</gene>
<comment type="caution">
    <text evidence="1">The sequence shown here is derived from an EMBL/GenBank/DDBJ whole genome shotgun (WGS) entry which is preliminary data.</text>
</comment>
<accession>A0A1B6VPY9</accession>
<dbReference type="Pfam" id="PF11651">
    <property type="entry name" value="P22_CoatProtein"/>
    <property type="match status" value="1"/>
</dbReference>
<organism evidence="1 2">
    <name type="scientific">Gluconobacter cerinus</name>
    <dbReference type="NCBI Taxonomy" id="38307"/>
    <lineage>
        <taxon>Bacteria</taxon>
        <taxon>Pseudomonadati</taxon>
        <taxon>Pseudomonadota</taxon>
        <taxon>Alphaproteobacteria</taxon>
        <taxon>Acetobacterales</taxon>
        <taxon>Acetobacteraceae</taxon>
        <taxon>Gluconobacter</taxon>
    </lineage>
</organism>
<evidence type="ECO:0000313" key="1">
    <source>
        <dbReference type="EMBL" id="OAJ69037.1"/>
    </source>
</evidence>
<keyword evidence="1" id="KW-0946">Virion</keyword>
<dbReference type="Proteomes" id="UP000077786">
    <property type="component" value="Unassembled WGS sequence"/>
</dbReference>
<reference evidence="1 2" key="1">
    <citation type="submission" date="2016-03" db="EMBL/GenBank/DDBJ databases">
        <title>Draft genome sequence of Gluconobacter cerinus strain CECT 9110.</title>
        <authorList>
            <person name="Sainz F."/>
            <person name="Mas A."/>
            <person name="Torija M.J."/>
        </authorList>
    </citation>
    <scope>NUCLEOTIDE SEQUENCE [LARGE SCALE GENOMIC DNA]</scope>
    <source>
        <strain evidence="1 2">CECT 9110</strain>
    </source>
</reference>
<dbReference type="InterPro" id="IPR024659">
    <property type="entry name" value="Phage_coat_Gp5"/>
</dbReference>
<keyword evidence="1" id="KW-0167">Capsid protein</keyword>
<dbReference type="EMBL" id="LUTU01000004">
    <property type="protein sequence ID" value="OAJ69037.1"/>
    <property type="molecule type" value="Genomic_DNA"/>
</dbReference>
<evidence type="ECO:0000313" key="2">
    <source>
        <dbReference type="Proteomes" id="UP000077786"/>
    </source>
</evidence>
<sequence length="423" mass="44699">MANNLLTIKMITREALRLYRNSNSFLKNVDTQYDSSFAKTGAKIGNNLNIRLPNDYVVGTGPTITPQGTTERQTSLSITNQFNVAMSFSSSDMALSLDDFSKRILAPAVNRLAGQVAMTLMSTVDAATMGGQGPAQHFVHNTDGSGNTISPTAATVLQGGAILTNNGVPEGTRRVAMVDPMTEARLVTGFSGLFNPQSKIGDQFETGLLSKNTLGFDWYRDQTILKHNTGTLTGVTVNGASQTGTALTVTVAAGGSVSLNPGDVFTVAGVYGVNYTTGASTGTLRQFTYNGTETLTIAASGSGSIPIYPALTPTGSTPGAQVAYGTVTASPATGAVLTLANTAGESYRANLLYVPEAFTMATADLPMDNRQGVEMHRESYDGVSMRMAQQYNVMTDQFITRLDVLCGMALLRPEWVVRMADAI</sequence>
<protein>
    <submittedName>
        <fullName evidence="1">p22 coat protein</fullName>
    </submittedName>
</protein>